<evidence type="ECO:0000313" key="2">
    <source>
        <dbReference type="EMBL" id="MBU5336330.1"/>
    </source>
</evidence>
<gene>
    <name evidence="2" type="ORF">KQI20_07740</name>
</gene>
<name>A0ABS6DWV4_9FIRM</name>
<evidence type="ECO:0000256" key="1">
    <source>
        <dbReference type="SAM" id="MobiDB-lite"/>
    </source>
</evidence>
<dbReference type="Proteomes" id="UP001196301">
    <property type="component" value="Unassembled WGS sequence"/>
</dbReference>
<sequence length="444" mass="52871">MVSKRKFKRDYIILEAKDMNFRSKERVLPKAFAKIEINDEKSVVALYVENLKNLKDGYDVIALRTDYEKLNLGRINLNSQGKGEFVLGLDEEDSDIKAIALTYDKYIPLIGFKGNKIENYEELIFEPEEEIVEYTETDEYEGPEYEYEEVDRNDQYEEIEYVEPENSEYEYEEIEYVYEEDLEDEEETIQPQAIEEPDQEQQVEERPQDIDESEEYEYVEYEEPEEDENEEDESVEDIIPDQQAKPQKECAKPMQLPKEERNNKPKQQKLISKEKIQNKRKNVKQEQYNQPKTIQKNSTDFEEKVSAGKLLMPRQIKKGLKYFKEVKPFAADYIQNTRWWKIEITPTTMSGYTMPYLGYVNSLNYTMYSDIAMNSYKYRHYLFGVQYDEYNKRKNYIYAIPGKKSEQPDKGTTGFTTYQACDNRNSSLGYWLCFIDSKARKIEK</sequence>
<accession>A0ABS6DWV4</accession>
<feature type="compositionally biased region" description="Basic and acidic residues" evidence="1">
    <location>
        <begin position="246"/>
        <end position="263"/>
    </location>
</feature>
<organism evidence="2 3">
    <name type="scientific">Intestinibacter bartlettii</name>
    <dbReference type="NCBI Taxonomy" id="261299"/>
    <lineage>
        <taxon>Bacteria</taxon>
        <taxon>Bacillati</taxon>
        <taxon>Bacillota</taxon>
        <taxon>Clostridia</taxon>
        <taxon>Peptostreptococcales</taxon>
        <taxon>Peptostreptococcaceae</taxon>
        <taxon>Intestinibacter</taxon>
    </lineage>
</organism>
<protein>
    <recommendedName>
        <fullName evidence="4">Transmembrane protein</fullName>
    </recommendedName>
</protein>
<keyword evidence="3" id="KW-1185">Reference proteome</keyword>
<proteinExistence type="predicted"/>
<comment type="caution">
    <text evidence="2">The sequence shown here is derived from an EMBL/GenBank/DDBJ whole genome shotgun (WGS) entry which is preliminary data.</text>
</comment>
<feature type="region of interest" description="Disordered" evidence="1">
    <location>
        <begin position="181"/>
        <end position="300"/>
    </location>
</feature>
<evidence type="ECO:0008006" key="4">
    <source>
        <dbReference type="Google" id="ProtNLM"/>
    </source>
</evidence>
<dbReference type="RefSeq" id="WP_216569454.1">
    <property type="nucleotide sequence ID" value="NZ_JAHLOQ010000018.1"/>
</dbReference>
<feature type="compositionally biased region" description="Polar residues" evidence="1">
    <location>
        <begin position="285"/>
        <end position="298"/>
    </location>
</feature>
<evidence type="ECO:0000313" key="3">
    <source>
        <dbReference type="Proteomes" id="UP001196301"/>
    </source>
</evidence>
<dbReference type="EMBL" id="JAHLOQ010000018">
    <property type="protein sequence ID" value="MBU5336330.1"/>
    <property type="molecule type" value="Genomic_DNA"/>
</dbReference>
<reference evidence="2 3" key="1">
    <citation type="submission" date="2021-06" db="EMBL/GenBank/DDBJ databases">
        <authorList>
            <person name="Sun Q."/>
            <person name="Li D."/>
        </authorList>
    </citation>
    <scope>NUCLEOTIDE SEQUENCE [LARGE SCALE GENOMIC DNA]</scope>
    <source>
        <strain evidence="2 3">N19</strain>
    </source>
</reference>
<feature type="compositionally biased region" description="Acidic residues" evidence="1">
    <location>
        <begin position="210"/>
        <end position="239"/>
    </location>
</feature>